<evidence type="ECO:0000313" key="5">
    <source>
        <dbReference type="Proteomes" id="UP000095255"/>
    </source>
</evidence>
<dbReference type="InterPro" id="IPR012854">
    <property type="entry name" value="Cu_amine_oxidase-like_N"/>
</dbReference>
<proteinExistence type="predicted"/>
<keyword evidence="1" id="KW-0472">Membrane</keyword>
<name>A0A1E5L9M2_9FIRM</name>
<comment type="caution">
    <text evidence="4">The sequence shown here is derived from an EMBL/GenBank/DDBJ whole genome shotgun (WGS) entry which is preliminary data.</text>
</comment>
<dbReference type="InterPro" id="IPR032485">
    <property type="entry name" value="LRP1-like_beta_prop"/>
</dbReference>
<accession>A0A1E5L9M2</accession>
<dbReference type="STRING" id="1390249.BHU72_00015"/>
<evidence type="ECO:0000256" key="1">
    <source>
        <dbReference type="SAM" id="Phobius"/>
    </source>
</evidence>
<evidence type="ECO:0000259" key="3">
    <source>
        <dbReference type="Pfam" id="PF16472"/>
    </source>
</evidence>
<dbReference type="RefSeq" id="WP_069700576.1">
    <property type="nucleotide sequence ID" value="NZ_MJAT01000001.1"/>
</dbReference>
<dbReference type="SUPFAM" id="SSF55383">
    <property type="entry name" value="Copper amine oxidase, domain N"/>
    <property type="match status" value="1"/>
</dbReference>
<dbReference type="SUPFAM" id="SSF63825">
    <property type="entry name" value="YWTD domain"/>
    <property type="match status" value="1"/>
</dbReference>
<evidence type="ECO:0000313" key="4">
    <source>
        <dbReference type="EMBL" id="OEH86699.1"/>
    </source>
</evidence>
<feature type="transmembrane region" description="Helical" evidence="1">
    <location>
        <begin position="21"/>
        <end position="40"/>
    </location>
</feature>
<sequence length="680" mass="77384">METLRNVSLAGRSYSKLGMALVVLVTILISSVWLGTYHHVNAQAIEVYLDGDRIQLDVSPVTIQGRALVPMRAIFEALGAEVEWDHSTQTAKASKNTTQIILVRDQNQAWANSKQVILDVPARTINGRLMVPLRFISESLGMGVAWNDKLQRIDLTSEVAMQSWVSFGDTHSAGIIFDTRKQFTDNTPIIHYNVTISLSDQEVERLKTVSKESRWIPLRTVVTTPNGKILLDRIDHTFDLSNHDLDLYSVKETRPLEVRTHAQIPAPTAITSQNISKWELGIYRIEFWGGQNKVGTDTFEIIPTINQIGLSSANMYNGGLVARQGDILYYVGEDGALYKGEIQDSSKNEKLTEERASFLNVQGQWVYFINVSREQVISRIRFDGKRESPDNPWMTRQGEPETLSHDQAGQLLLIGDWMYFTNLTDQSFLYRMKTDGSKKELLLAESMDQFYIRGNELFYTRKAKKPKDEFKDRNPNMLRDYQFQPDWGYVYRATLSEVAGTVRLTNIIALTDFETMGFIIDGDSLYVLKNAGNYWDSRISGRIPGKLYRIALSSSNSATSVSDNTGSNRSSGSMVAQMVADDVVNFHVDNGVLYVQKNLNRGRVIYLLNPEGTLIREFNTQVIRRVNDVPDNVQLYNRGTFPVTYMNVLHNWLFYYAGKETEKITDNMPLRTDERLTVRY</sequence>
<keyword evidence="5" id="KW-1185">Reference proteome</keyword>
<dbReference type="PANTHER" id="PTHR32256:SF17">
    <property type="entry name" value="EGF-LIKE DOMAIN-CONTAINING PROTEIN"/>
    <property type="match status" value="1"/>
</dbReference>
<keyword evidence="1" id="KW-1133">Transmembrane helix</keyword>
<evidence type="ECO:0008006" key="6">
    <source>
        <dbReference type="Google" id="ProtNLM"/>
    </source>
</evidence>
<dbReference type="EMBL" id="MJAT01000001">
    <property type="protein sequence ID" value="OEH86699.1"/>
    <property type="molecule type" value="Genomic_DNA"/>
</dbReference>
<organism evidence="4 5">
    <name type="scientific">Desulfuribacillus stibiiarsenatis</name>
    <dbReference type="NCBI Taxonomy" id="1390249"/>
    <lineage>
        <taxon>Bacteria</taxon>
        <taxon>Bacillati</taxon>
        <taxon>Bacillota</taxon>
        <taxon>Desulfuribacillia</taxon>
        <taxon>Desulfuribacillales</taxon>
        <taxon>Desulfuribacillaceae</taxon>
        <taxon>Desulfuribacillus</taxon>
    </lineage>
</organism>
<reference evidence="4 5" key="1">
    <citation type="submission" date="2016-09" db="EMBL/GenBank/DDBJ databases">
        <title>Desulfuribacillus arsenicus sp. nov., an obligately anaerobic, dissimilatory arsenic- and antimonate-reducing bacterium isolated from anoxic sediments.</title>
        <authorList>
            <person name="Abin C.A."/>
            <person name="Hollibaugh J.T."/>
        </authorList>
    </citation>
    <scope>NUCLEOTIDE SEQUENCE [LARGE SCALE GENOMIC DNA]</scope>
    <source>
        <strain evidence="4 5">MLFW-2</strain>
    </source>
</reference>
<dbReference type="Pfam" id="PF07833">
    <property type="entry name" value="Cu_amine_oxidN1"/>
    <property type="match status" value="1"/>
</dbReference>
<protein>
    <recommendedName>
        <fullName evidence="6">Copper amine oxidase-like N-terminal domain-containing protein</fullName>
    </recommendedName>
</protein>
<dbReference type="PANTHER" id="PTHR32256">
    <property type="match status" value="1"/>
</dbReference>
<dbReference type="Gene3D" id="3.30.457.10">
    <property type="entry name" value="Copper amine oxidase-like, N-terminal domain"/>
    <property type="match status" value="1"/>
</dbReference>
<evidence type="ECO:0000259" key="2">
    <source>
        <dbReference type="Pfam" id="PF07833"/>
    </source>
</evidence>
<dbReference type="InterPro" id="IPR036582">
    <property type="entry name" value="Mao_N_sf"/>
</dbReference>
<feature type="domain" description="Copper amine oxidase-like N-terminal" evidence="2">
    <location>
        <begin position="49"/>
        <end position="152"/>
    </location>
</feature>
<dbReference type="InterPro" id="IPR053369">
    <property type="entry name" value="SrfA-induced_signal"/>
</dbReference>
<dbReference type="Proteomes" id="UP000095255">
    <property type="component" value="Unassembled WGS sequence"/>
</dbReference>
<dbReference type="AlphaFoldDB" id="A0A1E5L9M2"/>
<dbReference type="Pfam" id="PF16472">
    <property type="entry name" value="DUF5050"/>
    <property type="match status" value="1"/>
</dbReference>
<gene>
    <name evidence="4" type="ORF">BHU72_00015</name>
</gene>
<feature type="domain" description="Prolow-density lipoprotein receptor-related protein 1-like beta-propeller" evidence="3">
    <location>
        <begin position="311"/>
        <end position="465"/>
    </location>
</feature>
<keyword evidence="1" id="KW-0812">Transmembrane</keyword>